<gene>
    <name evidence="2" type="ORF">ACFS29_00705</name>
</gene>
<organism evidence="2 3">
    <name type="scientific">Psychroserpens luteus</name>
    <dbReference type="NCBI Taxonomy" id="1434066"/>
    <lineage>
        <taxon>Bacteria</taxon>
        <taxon>Pseudomonadati</taxon>
        <taxon>Bacteroidota</taxon>
        <taxon>Flavobacteriia</taxon>
        <taxon>Flavobacteriales</taxon>
        <taxon>Flavobacteriaceae</taxon>
        <taxon>Psychroserpens</taxon>
    </lineage>
</organism>
<dbReference type="Gene3D" id="3.60.15.10">
    <property type="entry name" value="Ribonuclease Z/Hydroxyacylglutathione hydrolase-like"/>
    <property type="match status" value="1"/>
</dbReference>
<evidence type="ECO:0000313" key="2">
    <source>
        <dbReference type="EMBL" id="MFD2914144.1"/>
    </source>
</evidence>
<dbReference type="PANTHER" id="PTHR30619">
    <property type="entry name" value="DNA INTERNALIZATION/COMPETENCE PROTEIN COMEC/REC2"/>
    <property type="match status" value="1"/>
</dbReference>
<accession>A0ABW5ZMH5</accession>
<feature type="domain" description="Metallo-beta-lactamase" evidence="1">
    <location>
        <begin position="14"/>
        <end position="106"/>
    </location>
</feature>
<dbReference type="EMBL" id="JBHUOS010000001">
    <property type="protein sequence ID" value="MFD2914144.1"/>
    <property type="molecule type" value="Genomic_DNA"/>
</dbReference>
<comment type="caution">
    <text evidence="2">The sequence shown here is derived from an EMBL/GenBank/DDBJ whole genome shotgun (WGS) entry which is preliminary data.</text>
</comment>
<name>A0ABW5ZMH5_9FLAO</name>
<dbReference type="InterPro" id="IPR036866">
    <property type="entry name" value="RibonucZ/Hydroxyglut_hydro"/>
</dbReference>
<dbReference type="SUPFAM" id="SSF56281">
    <property type="entry name" value="Metallo-hydrolase/oxidoreductase"/>
    <property type="match status" value="1"/>
</dbReference>
<dbReference type="RefSeq" id="WP_194507235.1">
    <property type="nucleotide sequence ID" value="NZ_JADILU010000002.1"/>
</dbReference>
<reference evidence="3" key="1">
    <citation type="journal article" date="2019" name="Int. J. Syst. Evol. Microbiol.">
        <title>The Global Catalogue of Microorganisms (GCM) 10K type strain sequencing project: providing services to taxonomists for standard genome sequencing and annotation.</title>
        <authorList>
            <consortium name="The Broad Institute Genomics Platform"/>
            <consortium name="The Broad Institute Genome Sequencing Center for Infectious Disease"/>
            <person name="Wu L."/>
            <person name="Ma J."/>
        </authorList>
    </citation>
    <scope>NUCLEOTIDE SEQUENCE [LARGE SCALE GENOMIC DNA]</scope>
    <source>
        <strain evidence="3">KCTC 32514</strain>
    </source>
</reference>
<keyword evidence="3" id="KW-1185">Reference proteome</keyword>
<protein>
    <submittedName>
        <fullName evidence="2">MBL fold metallo-hydrolase</fullName>
    </submittedName>
</protein>
<evidence type="ECO:0000259" key="1">
    <source>
        <dbReference type="Pfam" id="PF00753"/>
    </source>
</evidence>
<dbReference type="InterPro" id="IPR001279">
    <property type="entry name" value="Metallo-B-lactamas"/>
</dbReference>
<dbReference type="Proteomes" id="UP001597548">
    <property type="component" value="Unassembled WGS sequence"/>
</dbReference>
<dbReference type="Pfam" id="PF00753">
    <property type="entry name" value="Lactamase_B"/>
    <property type="match status" value="1"/>
</dbReference>
<dbReference type="PANTHER" id="PTHR30619:SF1">
    <property type="entry name" value="RECOMBINATION PROTEIN 2"/>
    <property type="match status" value="1"/>
</dbReference>
<sequence length="393" mass="45668">MINVRMYQANEGDAFLISFGIDKNINVIIDMGLSDTYKNHIKKDLILLNEKAKSIQLLVVTHIDKDHIEGAISFLKENGNNSNIIKVEEVWHNSFKHLQFNKRKVDKIQKEESKALTLIKHQNSNNSKQDGLCDTSIEEGVTLASLIYENKYKWNHMFNNKAICFEEKINNTIESVKFILLSPDHKKLKKLSKKWEDKLDSIFYNFKISDDVIFDDAFELYMQNLNDTELELKDTSSSSDVFDIDKLALKEENEYTETNGSSISFIIEYKEKKMLFLADSQINIIYKNINKLKASGYHLNFDLVKISHHGSNKNTSNKLLSLFDSKRYLISTDGKKHSHPNLEVIAKIIKKESIHTKELIFNYEHPKLKPFQSSSLKEKYNYEIIVQNEITIN</sequence>
<dbReference type="InterPro" id="IPR052159">
    <property type="entry name" value="Competence_DNA_uptake"/>
</dbReference>
<evidence type="ECO:0000313" key="3">
    <source>
        <dbReference type="Proteomes" id="UP001597548"/>
    </source>
</evidence>
<proteinExistence type="predicted"/>